<comment type="caution">
    <text evidence="2">The sequence shown here is derived from an EMBL/GenBank/DDBJ whole genome shotgun (WGS) entry which is preliminary data.</text>
</comment>
<sequence length="265" mass="29538">MKIIAVMSPKGGIGKTTSADSIAYILGEELKKRVLIIEGDQQGDTSDTYGCYEPEGIGMSELLEKHVSVGGSFHTTDTIKATRFTHIDMIPANGYLMQTDMNLLMKSEDNQIFRLRDALGEVTDAYDYCICDCGRLFDMVVINILMAAGLVIVPIKVGGYEVRAIMNMAEQIEELKQIHPALRIKALLTMRQKNKTSLEFEDWLKNTSGFDVFSTTIRRSVIAERAAIEARPLPEFSPKCIASKDYRDVVAELVEELEEGEGRDV</sequence>
<dbReference type="Proteomes" id="UP000460412">
    <property type="component" value="Unassembled WGS sequence"/>
</dbReference>
<dbReference type="InterPro" id="IPR025669">
    <property type="entry name" value="AAA_dom"/>
</dbReference>
<dbReference type="RefSeq" id="WP_159752449.1">
    <property type="nucleotide sequence ID" value="NZ_CASSPE010000243.1"/>
</dbReference>
<dbReference type="InterPro" id="IPR050678">
    <property type="entry name" value="DNA_Partitioning_ATPase"/>
</dbReference>
<evidence type="ECO:0000313" key="2">
    <source>
        <dbReference type="EMBL" id="MXP77264.1"/>
    </source>
</evidence>
<proteinExistence type="predicted"/>
<dbReference type="Gene3D" id="3.40.50.300">
    <property type="entry name" value="P-loop containing nucleotide triphosphate hydrolases"/>
    <property type="match status" value="1"/>
</dbReference>
<reference evidence="2 3" key="1">
    <citation type="submission" date="2019-12" db="EMBL/GenBank/DDBJ databases">
        <title>Sporaefaciens musculi gen. nov., sp. nov., a novel bacterium isolated from the caecum of an obese mouse.</title>
        <authorList>
            <person name="Rasmussen T.S."/>
            <person name="Streidl T."/>
            <person name="Hitch T.C.A."/>
            <person name="Wortmann E."/>
            <person name="Deptula P."/>
            <person name="Hansen M."/>
            <person name="Nielsen D.S."/>
            <person name="Clavel T."/>
            <person name="Vogensen F.K."/>
        </authorList>
    </citation>
    <scope>NUCLEOTIDE SEQUENCE [LARGE SCALE GENOMIC DNA]</scope>
    <source>
        <strain evidence="2 3">WCA-9-b2</strain>
    </source>
</reference>
<dbReference type="CDD" id="cd02042">
    <property type="entry name" value="ParAB_family"/>
    <property type="match status" value="1"/>
</dbReference>
<dbReference type="AlphaFoldDB" id="A0A7X3MJ35"/>
<keyword evidence="3" id="KW-1185">Reference proteome</keyword>
<dbReference type="InterPro" id="IPR027417">
    <property type="entry name" value="P-loop_NTPase"/>
</dbReference>
<name>A0A7X3MJ35_9FIRM</name>
<accession>A0A7X3MJ35</accession>
<evidence type="ECO:0000259" key="1">
    <source>
        <dbReference type="Pfam" id="PF13614"/>
    </source>
</evidence>
<dbReference type="PANTHER" id="PTHR13696">
    <property type="entry name" value="P-LOOP CONTAINING NUCLEOSIDE TRIPHOSPHATE HYDROLASE"/>
    <property type="match status" value="1"/>
</dbReference>
<gene>
    <name evidence="2" type="ORF">GN277_18340</name>
</gene>
<evidence type="ECO:0000313" key="3">
    <source>
        <dbReference type="Proteomes" id="UP000460412"/>
    </source>
</evidence>
<dbReference type="EMBL" id="WUQX01000001">
    <property type="protein sequence ID" value="MXP77264.1"/>
    <property type="molecule type" value="Genomic_DNA"/>
</dbReference>
<protein>
    <submittedName>
        <fullName evidence="2">AAA family ATPase</fullName>
    </submittedName>
</protein>
<dbReference type="Pfam" id="PF13614">
    <property type="entry name" value="AAA_31"/>
    <property type="match status" value="1"/>
</dbReference>
<organism evidence="2 3">
    <name type="scientific">Sporofaciens musculi</name>
    <dbReference type="NCBI Taxonomy" id="2681861"/>
    <lineage>
        <taxon>Bacteria</taxon>
        <taxon>Bacillati</taxon>
        <taxon>Bacillota</taxon>
        <taxon>Clostridia</taxon>
        <taxon>Lachnospirales</taxon>
        <taxon>Lachnospiraceae</taxon>
        <taxon>Sporofaciens</taxon>
    </lineage>
</organism>
<dbReference type="SUPFAM" id="SSF52540">
    <property type="entry name" value="P-loop containing nucleoside triphosphate hydrolases"/>
    <property type="match status" value="1"/>
</dbReference>
<dbReference type="PANTHER" id="PTHR13696:SF99">
    <property type="entry name" value="COBYRINIC ACID AC-DIAMIDE SYNTHASE"/>
    <property type="match status" value="1"/>
</dbReference>
<feature type="domain" description="AAA" evidence="1">
    <location>
        <begin position="1"/>
        <end position="180"/>
    </location>
</feature>